<dbReference type="InterPro" id="IPR041492">
    <property type="entry name" value="HAD_2"/>
</dbReference>
<evidence type="ECO:0000313" key="1">
    <source>
        <dbReference type="EMBL" id="KRN87015.1"/>
    </source>
</evidence>
<dbReference type="EMBL" id="LT630287">
    <property type="protein sequence ID" value="SFV40582.1"/>
    <property type="molecule type" value="Genomic_DNA"/>
</dbReference>
<dbReference type="AlphaFoldDB" id="A0A0R2KJX2"/>
<dbReference type="InterPro" id="IPR023214">
    <property type="entry name" value="HAD_sf"/>
</dbReference>
<evidence type="ECO:0000313" key="4">
    <source>
        <dbReference type="Proteomes" id="UP000190935"/>
    </source>
</evidence>
<dbReference type="RefSeq" id="WP_079579121.1">
    <property type="nucleotide sequence ID" value="NZ_JQBK01000009.1"/>
</dbReference>
<dbReference type="STRING" id="89059.LAC1533_1162"/>
<evidence type="ECO:0000313" key="3">
    <source>
        <dbReference type="Proteomes" id="UP000051491"/>
    </source>
</evidence>
<dbReference type="InterPro" id="IPR050155">
    <property type="entry name" value="HAD-like_hydrolase_sf"/>
</dbReference>
<dbReference type="Proteomes" id="UP000051491">
    <property type="component" value="Unassembled WGS sequence"/>
</dbReference>
<dbReference type="Gene3D" id="1.10.150.240">
    <property type="entry name" value="Putative phosphatase, domain 2"/>
    <property type="match status" value="1"/>
</dbReference>
<dbReference type="SUPFAM" id="SSF56784">
    <property type="entry name" value="HAD-like"/>
    <property type="match status" value="1"/>
</dbReference>
<dbReference type="PANTHER" id="PTHR43434">
    <property type="entry name" value="PHOSPHOGLYCOLATE PHOSPHATASE"/>
    <property type="match status" value="1"/>
</dbReference>
<gene>
    <name evidence="1" type="ORF">IV43_GL002179</name>
    <name evidence="2" type="ORF">LAC1533_1162</name>
</gene>
<dbReference type="KEGG" id="laca:LAC1533_1162"/>
<sequence length="213" mass="24450">MHYRNFFWDFDGTLYDTYRIMPLAYHESWHNAGYEVSQVEAYQIMRLRSLSQAFIYHQTKYNISDSKLIEIREQYKIIENKHFSEVKRFAGAAEILKQVSAAGGKNFLLTHRANGAVELLKRDDLKGFISGSITGRDNFPRKPAPDSLNYLLDKFKLERASAIMVGDRRLDIKAAHNAKIAGALFDPDNLMAHQKIHAEIKVHSLSEMINSVS</sequence>
<keyword evidence="1" id="KW-0378">Hydrolase</keyword>
<reference evidence="1 3" key="1">
    <citation type="journal article" date="2015" name="Genome Announc.">
        <title>Expanding the biotechnology potential of lactobacilli through comparative genomics of 213 strains and associated genera.</title>
        <authorList>
            <person name="Sun Z."/>
            <person name="Harris H.M."/>
            <person name="McCann A."/>
            <person name="Guo C."/>
            <person name="Argimon S."/>
            <person name="Zhang W."/>
            <person name="Yang X."/>
            <person name="Jeffery I.B."/>
            <person name="Cooney J.C."/>
            <person name="Kagawa T.F."/>
            <person name="Liu W."/>
            <person name="Song Y."/>
            <person name="Salvetti E."/>
            <person name="Wrobel A."/>
            <person name="Rasinkangas P."/>
            <person name="Parkhill J."/>
            <person name="Rea M.C."/>
            <person name="O'Sullivan O."/>
            <person name="Ritari J."/>
            <person name="Douillard F.P."/>
            <person name="Paul Ross R."/>
            <person name="Yang R."/>
            <person name="Briner A.E."/>
            <person name="Felis G.E."/>
            <person name="de Vos W.M."/>
            <person name="Barrangou R."/>
            <person name="Klaenhammer T.R."/>
            <person name="Caufield P.W."/>
            <person name="Cui Y."/>
            <person name="Zhang H."/>
            <person name="O'Toole P.W."/>
        </authorList>
    </citation>
    <scope>NUCLEOTIDE SEQUENCE [LARGE SCALE GENOMIC DNA]</scope>
    <source>
        <strain evidence="1 3">DSM 15353</strain>
    </source>
</reference>
<dbReference type="InterPro" id="IPR036412">
    <property type="entry name" value="HAD-like_sf"/>
</dbReference>
<dbReference type="Gene3D" id="3.40.50.1000">
    <property type="entry name" value="HAD superfamily/HAD-like"/>
    <property type="match status" value="1"/>
</dbReference>
<dbReference type="GO" id="GO:0005829">
    <property type="term" value="C:cytosol"/>
    <property type="evidence" value="ECO:0007669"/>
    <property type="project" value="TreeGrafter"/>
</dbReference>
<reference evidence="2" key="3">
    <citation type="submission" date="2016-11" db="EMBL/GenBank/DDBJ databases">
        <authorList>
            <person name="Jaros S."/>
            <person name="Januszkiewicz K."/>
            <person name="Wedrychowicz H."/>
        </authorList>
    </citation>
    <scope>NUCLEOTIDE SEQUENCE [LARGE SCALE GENOMIC DNA]</scope>
    <source>
        <strain evidence="2">ACA-DC 1533</strain>
    </source>
</reference>
<dbReference type="GO" id="GO:0008967">
    <property type="term" value="F:phosphoglycolate phosphatase activity"/>
    <property type="evidence" value="ECO:0007669"/>
    <property type="project" value="UniProtKB-EC"/>
</dbReference>
<name>A0A0R2KJX2_9LACO</name>
<dbReference type="EMBL" id="JQBK01000009">
    <property type="protein sequence ID" value="KRN87015.1"/>
    <property type="molecule type" value="Genomic_DNA"/>
</dbReference>
<dbReference type="SFLD" id="SFLDG01129">
    <property type="entry name" value="C1.5:_HAD__Beta-PGM__Phosphata"/>
    <property type="match status" value="1"/>
</dbReference>
<dbReference type="PANTHER" id="PTHR43434:SF25">
    <property type="entry name" value="PHOSPHOGLYCOLATE PHOSPHATASE"/>
    <property type="match status" value="1"/>
</dbReference>
<dbReference type="InterPro" id="IPR023198">
    <property type="entry name" value="PGP-like_dom2"/>
</dbReference>
<dbReference type="GO" id="GO:0006281">
    <property type="term" value="P:DNA repair"/>
    <property type="evidence" value="ECO:0007669"/>
    <property type="project" value="TreeGrafter"/>
</dbReference>
<organism evidence="1 3">
    <name type="scientific">Ligilactobacillus acidipiscis</name>
    <dbReference type="NCBI Taxonomy" id="89059"/>
    <lineage>
        <taxon>Bacteria</taxon>
        <taxon>Bacillati</taxon>
        <taxon>Bacillota</taxon>
        <taxon>Bacilli</taxon>
        <taxon>Lactobacillales</taxon>
        <taxon>Lactobacillaceae</taxon>
        <taxon>Ligilactobacillus</taxon>
    </lineage>
</organism>
<dbReference type="OrthoDB" id="9807630at2"/>
<dbReference type="Proteomes" id="UP000190935">
    <property type="component" value="Chromosome I"/>
</dbReference>
<dbReference type="GeneID" id="95349262"/>
<reference evidence="4" key="2">
    <citation type="submission" date="2016-11" db="EMBL/GenBank/DDBJ databases">
        <authorList>
            <person name="Papadimitriou K."/>
        </authorList>
    </citation>
    <scope>NUCLEOTIDE SEQUENCE [LARGE SCALE GENOMIC DNA]</scope>
    <source>
        <strain evidence="4">ACA-DC 1533</strain>
    </source>
</reference>
<dbReference type="PATRIC" id="fig|89059.3.peg.2299"/>
<dbReference type="EC" id="3.1.3.18" evidence="2"/>
<proteinExistence type="predicted"/>
<protein>
    <submittedName>
        <fullName evidence="1">Haloacid dehalogenase-like hydrolase</fullName>
    </submittedName>
    <submittedName>
        <fullName evidence="2">Phosphoglycolate phosphatase</fullName>
        <ecNumber evidence="2">3.1.3.18</ecNumber>
    </submittedName>
</protein>
<accession>A0A0R2KJX2</accession>
<evidence type="ECO:0000313" key="2">
    <source>
        <dbReference type="EMBL" id="SFV40582.1"/>
    </source>
</evidence>
<dbReference type="NCBIfam" id="TIGR01549">
    <property type="entry name" value="HAD-SF-IA-v1"/>
    <property type="match status" value="1"/>
</dbReference>
<dbReference type="SFLD" id="SFLDS00003">
    <property type="entry name" value="Haloacid_Dehalogenase"/>
    <property type="match status" value="1"/>
</dbReference>
<dbReference type="Pfam" id="PF13419">
    <property type="entry name" value="HAD_2"/>
    <property type="match status" value="1"/>
</dbReference>
<dbReference type="InterPro" id="IPR006439">
    <property type="entry name" value="HAD-SF_hydro_IA"/>
</dbReference>